<gene>
    <name evidence="3" type="ORF">Bathy09g03230</name>
</gene>
<feature type="compositionally biased region" description="Basic residues" evidence="1">
    <location>
        <begin position="89"/>
        <end position="98"/>
    </location>
</feature>
<feature type="transmembrane region" description="Helical" evidence="2">
    <location>
        <begin position="224"/>
        <end position="244"/>
    </location>
</feature>
<dbReference type="GO" id="GO:0016020">
    <property type="term" value="C:membrane"/>
    <property type="evidence" value="ECO:0007669"/>
    <property type="project" value="TreeGrafter"/>
</dbReference>
<feature type="compositionally biased region" description="Basic residues" evidence="1">
    <location>
        <begin position="1"/>
        <end position="11"/>
    </location>
</feature>
<accession>K8F341</accession>
<dbReference type="OrthoDB" id="67965at2759"/>
<dbReference type="Proteomes" id="UP000198341">
    <property type="component" value="Chromosome 9"/>
</dbReference>
<keyword evidence="2" id="KW-1133">Transmembrane helix</keyword>
<dbReference type="InterPro" id="IPR010721">
    <property type="entry name" value="UstE-like"/>
</dbReference>
<dbReference type="PANTHER" id="PTHR32251:SF17">
    <property type="entry name" value="STEROID 5-ALPHA REDUCTASE C-TERMINAL DOMAIN-CONTAINING PROTEIN"/>
    <property type="match status" value="1"/>
</dbReference>
<dbReference type="Gene3D" id="1.20.120.1630">
    <property type="match status" value="1"/>
</dbReference>
<feature type="region of interest" description="Disordered" evidence="1">
    <location>
        <begin position="1"/>
        <end position="23"/>
    </location>
</feature>
<feature type="region of interest" description="Disordered" evidence="1">
    <location>
        <begin position="85"/>
        <end position="127"/>
    </location>
</feature>
<evidence type="ECO:0000313" key="4">
    <source>
        <dbReference type="Proteomes" id="UP000198341"/>
    </source>
</evidence>
<evidence type="ECO:0000313" key="3">
    <source>
        <dbReference type="EMBL" id="CCO66490.1"/>
    </source>
</evidence>
<dbReference type="EMBL" id="FO082270">
    <property type="protein sequence ID" value="CCO66490.1"/>
    <property type="molecule type" value="Genomic_DNA"/>
</dbReference>
<evidence type="ECO:0000256" key="2">
    <source>
        <dbReference type="SAM" id="Phobius"/>
    </source>
</evidence>
<dbReference type="eggNOG" id="KOG4650">
    <property type="taxonomic scope" value="Eukaryota"/>
</dbReference>
<proteinExistence type="predicted"/>
<keyword evidence="2" id="KW-0472">Membrane</keyword>
<name>K8F341_9CHLO</name>
<keyword evidence="4" id="KW-1185">Reference proteome</keyword>
<feature type="transmembrane region" description="Helical" evidence="2">
    <location>
        <begin position="168"/>
        <end position="189"/>
    </location>
</feature>
<dbReference type="Pfam" id="PF06966">
    <property type="entry name" value="DUF1295"/>
    <property type="match status" value="1"/>
</dbReference>
<dbReference type="RefSeq" id="XP_007510930.1">
    <property type="nucleotide sequence ID" value="XM_007510868.1"/>
</dbReference>
<feature type="transmembrane region" description="Helical" evidence="2">
    <location>
        <begin position="265"/>
        <end position="286"/>
    </location>
</feature>
<feature type="compositionally biased region" description="Low complexity" evidence="1">
    <location>
        <begin position="106"/>
        <end position="115"/>
    </location>
</feature>
<evidence type="ECO:0000256" key="1">
    <source>
        <dbReference type="SAM" id="MobiDB-lite"/>
    </source>
</evidence>
<dbReference type="PANTHER" id="PTHR32251">
    <property type="entry name" value="3-OXO-5-ALPHA-STEROID 4-DEHYDROGENASE"/>
    <property type="match status" value="1"/>
</dbReference>
<reference evidence="3 4" key="1">
    <citation type="submission" date="2011-10" db="EMBL/GenBank/DDBJ databases">
        <authorList>
            <person name="Genoscope - CEA"/>
        </authorList>
    </citation>
    <scope>NUCLEOTIDE SEQUENCE [LARGE SCALE GENOMIC DNA]</scope>
    <source>
        <strain evidence="3 4">RCC 1105</strain>
    </source>
</reference>
<feature type="compositionally biased region" description="Polar residues" evidence="1">
    <location>
        <begin position="13"/>
        <end position="23"/>
    </location>
</feature>
<dbReference type="AlphaFoldDB" id="K8F341"/>
<organism evidence="3 4">
    <name type="scientific">Bathycoccus prasinos</name>
    <dbReference type="NCBI Taxonomy" id="41875"/>
    <lineage>
        <taxon>Eukaryota</taxon>
        <taxon>Viridiplantae</taxon>
        <taxon>Chlorophyta</taxon>
        <taxon>Mamiellophyceae</taxon>
        <taxon>Mamiellales</taxon>
        <taxon>Bathycoccaceae</taxon>
        <taxon>Bathycoccus</taxon>
    </lineage>
</organism>
<protein>
    <submittedName>
        <fullName evidence="3">Uncharacterized protein</fullName>
    </submittedName>
</protein>
<sequence>MKKKRLKKKHSPQNEPNTNHSKTTQNSAVVVFLFRWMLRGSSSRCLRSLLASSFISSSLSSPSKTARAAFASFCARGGLLRTEGTRFIPSRRRRHRHPSLNDNRFSPSLSLSSLSPHRRTRRPTPARGTEGLFFASLPPVGPQLASFSEAASSSLSVFSSTTTNMVSVAWIIGAASIVDFGIQLVGWAISSAMKTEKYYDLCGSGAFAAVAVSTFACTNGEPRAALATTALLAWAMRLGAFLVTRVHKDGGDKRFDGIKEDPATFGIYWFIQGIWVLVTAMPVILINANAVTQGPLRALDWIGFAIFAVGLTMETVADQQKRAFKADERNKGRYIDSGLWSVSRHPNYFGEITLWTGLSMVGLSGVAKYGAGEIIGCVLSPLLVTFLITQLSGIPLLEKSADERWGNEEAYQKYKRETPTLVPYIGGK</sequence>
<dbReference type="GeneID" id="19013830"/>
<keyword evidence="2" id="KW-0812">Transmembrane</keyword>
<feature type="transmembrane region" description="Helical" evidence="2">
    <location>
        <begin position="298"/>
        <end position="317"/>
    </location>
</feature>
<dbReference type="PROSITE" id="PS50244">
    <property type="entry name" value="S5A_REDUCTASE"/>
    <property type="match status" value="1"/>
</dbReference>
<dbReference type="KEGG" id="bpg:Bathy09g03230"/>